<evidence type="ECO:0000256" key="1">
    <source>
        <dbReference type="ARBA" id="ARBA00023015"/>
    </source>
</evidence>
<feature type="DNA-binding region" description="H-T-H motif" evidence="4">
    <location>
        <begin position="26"/>
        <end position="45"/>
    </location>
</feature>
<keyword evidence="3" id="KW-0804">Transcription</keyword>
<dbReference type="InterPro" id="IPR001647">
    <property type="entry name" value="HTH_TetR"/>
</dbReference>
<feature type="domain" description="HTH tetR-type" evidence="5">
    <location>
        <begin position="3"/>
        <end position="63"/>
    </location>
</feature>
<dbReference type="SUPFAM" id="SSF46689">
    <property type="entry name" value="Homeodomain-like"/>
    <property type="match status" value="1"/>
</dbReference>
<dbReference type="InterPro" id="IPR009057">
    <property type="entry name" value="Homeodomain-like_sf"/>
</dbReference>
<evidence type="ECO:0000256" key="4">
    <source>
        <dbReference type="PROSITE-ProRule" id="PRU00335"/>
    </source>
</evidence>
<dbReference type="PANTHER" id="PTHR47506">
    <property type="entry name" value="TRANSCRIPTIONAL REGULATORY PROTEIN"/>
    <property type="match status" value="1"/>
</dbReference>
<organism evidence="6 7">
    <name type="scientific">Histidinibacterium lentulum</name>
    <dbReference type="NCBI Taxonomy" id="2480588"/>
    <lineage>
        <taxon>Bacteria</taxon>
        <taxon>Pseudomonadati</taxon>
        <taxon>Pseudomonadota</taxon>
        <taxon>Alphaproteobacteria</taxon>
        <taxon>Rhodobacterales</taxon>
        <taxon>Paracoccaceae</taxon>
        <taxon>Histidinibacterium</taxon>
    </lineage>
</organism>
<dbReference type="GO" id="GO:0003677">
    <property type="term" value="F:DNA binding"/>
    <property type="evidence" value="ECO:0007669"/>
    <property type="project" value="UniProtKB-UniRule"/>
</dbReference>
<protein>
    <submittedName>
        <fullName evidence="6">TetR/AcrR family transcriptional regulator</fullName>
    </submittedName>
</protein>
<dbReference type="Proteomes" id="UP000268016">
    <property type="component" value="Unassembled WGS sequence"/>
</dbReference>
<gene>
    <name evidence="6" type="ORF">EAT49_12750</name>
</gene>
<dbReference type="PROSITE" id="PS50977">
    <property type="entry name" value="HTH_TETR_2"/>
    <property type="match status" value="1"/>
</dbReference>
<comment type="caution">
    <text evidence="6">The sequence shown here is derived from an EMBL/GenBank/DDBJ whole genome shotgun (WGS) entry which is preliminary data.</text>
</comment>
<dbReference type="PRINTS" id="PR00455">
    <property type="entry name" value="HTHTETR"/>
</dbReference>
<accession>A0A3N2QY96</accession>
<dbReference type="PANTHER" id="PTHR47506:SF3">
    <property type="entry name" value="HTH-TYPE TRANSCRIPTIONAL REGULATOR LMRA"/>
    <property type="match status" value="1"/>
</dbReference>
<keyword evidence="1" id="KW-0805">Transcription regulation</keyword>
<keyword evidence="7" id="KW-1185">Reference proteome</keyword>
<dbReference type="Gene3D" id="1.10.357.10">
    <property type="entry name" value="Tetracycline Repressor, domain 2"/>
    <property type="match status" value="1"/>
</dbReference>
<evidence type="ECO:0000259" key="5">
    <source>
        <dbReference type="PROSITE" id="PS50977"/>
    </source>
</evidence>
<dbReference type="SUPFAM" id="SSF48498">
    <property type="entry name" value="Tetracyclin repressor-like, C-terminal domain"/>
    <property type="match status" value="1"/>
</dbReference>
<dbReference type="Pfam" id="PF17940">
    <property type="entry name" value="TetR_C_31"/>
    <property type="match status" value="1"/>
</dbReference>
<dbReference type="InterPro" id="IPR036271">
    <property type="entry name" value="Tet_transcr_reg_TetR-rel_C_sf"/>
</dbReference>
<evidence type="ECO:0000256" key="2">
    <source>
        <dbReference type="ARBA" id="ARBA00023125"/>
    </source>
</evidence>
<dbReference type="InterPro" id="IPR041583">
    <property type="entry name" value="TetR_C_31"/>
</dbReference>
<evidence type="ECO:0000313" key="7">
    <source>
        <dbReference type="Proteomes" id="UP000268016"/>
    </source>
</evidence>
<evidence type="ECO:0000313" key="6">
    <source>
        <dbReference type="EMBL" id="ROU00171.1"/>
    </source>
</evidence>
<sequence length="185" mass="19680">MRESATERLTVTAARLFQERGLNRVGINEIIREADVARMSLYNNFKSKEDLALAAYGAVSKSRQDAVDAAIAASDGPEAAILAIFDLAADLAGGASFRGCAFIDLAAHAAVDDARLIDLVRRHKSALRGRFSRLAERAGVADPEKTARQLLALWDGSLTDAFIEGDAAPVSAARCAAEHLLSQGK</sequence>
<proteinExistence type="predicted"/>
<keyword evidence="2 4" id="KW-0238">DNA-binding</keyword>
<dbReference type="Pfam" id="PF00440">
    <property type="entry name" value="TetR_N"/>
    <property type="match status" value="1"/>
</dbReference>
<evidence type="ECO:0000256" key="3">
    <source>
        <dbReference type="ARBA" id="ARBA00023163"/>
    </source>
</evidence>
<reference evidence="6 7" key="1">
    <citation type="submission" date="2018-10" db="EMBL/GenBank/DDBJ databases">
        <title>Histidinibacterium lentulum gen. nov., sp. nov., a marine bacterium from the culture broth of Picochlorum sp. 122.</title>
        <authorList>
            <person name="Wang G."/>
        </authorList>
    </citation>
    <scope>NUCLEOTIDE SEQUENCE [LARGE SCALE GENOMIC DNA]</scope>
    <source>
        <strain evidence="6 7">B17</strain>
    </source>
</reference>
<dbReference type="AlphaFoldDB" id="A0A3N2QY96"/>
<name>A0A3N2QY96_9RHOB</name>
<dbReference type="EMBL" id="RDRB01000006">
    <property type="protein sequence ID" value="ROU00171.1"/>
    <property type="molecule type" value="Genomic_DNA"/>
</dbReference>